<feature type="compositionally biased region" description="Polar residues" evidence="4">
    <location>
        <begin position="341"/>
        <end position="358"/>
    </location>
</feature>
<feature type="compositionally biased region" description="Low complexity" evidence="4">
    <location>
        <begin position="430"/>
        <end position="449"/>
    </location>
</feature>
<feature type="compositionally biased region" description="Pro residues" evidence="4">
    <location>
        <begin position="547"/>
        <end position="560"/>
    </location>
</feature>
<dbReference type="InterPro" id="IPR018731">
    <property type="entry name" value="Atg13_N"/>
</dbReference>
<feature type="compositionally biased region" description="Polar residues" evidence="4">
    <location>
        <begin position="404"/>
        <end position="414"/>
    </location>
</feature>
<name>A0A8H5LW97_9AGAR</name>
<feature type="compositionally biased region" description="Low complexity" evidence="4">
    <location>
        <begin position="315"/>
        <end position="327"/>
    </location>
</feature>
<dbReference type="OrthoDB" id="70161at2759"/>
<evidence type="ECO:0000256" key="1">
    <source>
        <dbReference type="ARBA" id="ARBA00005246"/>
    </source>
</evidence>
<comment type="similarity">
    <text evidence="1 3">Belongs to the ATG13 family. Fungi subfamily.</text>
</comment>
<dbReference type="Gene3D" id="3.30.900.10">
    <property type="entry name" value="HORMA domain"/>
    <property type="match status" value="1"/>
</dbReference>
<feature type="region of interest" description="Disordered" evidence="4">
    <location>
        <begin position="1"/>
        <end position="24"/>
    </location>
</feature>
<evidence type="ECO:0000313" key="7">
    <source>
        <dbReference type="Proteomes" id="UP000565441"/>
    </source>
</evidence>
<dbReference type="InterPro" id="IPR036570">
    <property type="entry name" value="HORMA_dom_sf"/>
</dbReference>
<dbReference type="PANTHER" id="PTHR13430:SF4">
    <property type="entry name" value="AUTOPHAGY-RELATED PROTEIN 13"/>
    <property type="match status" value="1"/>
</dbReference>
<feature type="compositionally biased region" description="Pro residues" evidence="4">
    <location>
        <begin position="578"/>
        <end position="587"/>
    </location>
</feature>
<accession>A0A8H5LW97</accession>
<keyword evidence="7" id="KW-1185">Reference proteome</keyword>
<dbReference type="GO" id="GO:1990316">
    <property type="term" value="C:Atg1/ULK1 kinase complex"/>
    <property type="evidence" value="ECO:0007669"/>
    <property type="project" value="InterPro"/>
</dbReference>
<dbReference type="Proteomes" id="UP000565441">
    <property type="component" value="Unassembled WGS sequence"/>
</dbReference>
<evidence type="ECO:0000256" key="4">
    <source>
        <dbReference type="SAM" id="MobiDB-lite"/>
    </source>
</evidence>
<dbReference type="PANTHER" id="PTHR13430">
    <property type="match status" value="1"/>
</dbReference>
<feature type="compositionally biased region" description="Low complexity" evidence="4">
    <location>
        <begin position="269"/>
        <end position="301"/>
    </location>
</feature>
<feature type="compositionally biased region" description="Basic and acidic residues" evidence="4">
    <location>
        <begin position="630"/>
        <end position="641"/>
    </location>
</feature>
<feature type="compositionally biased region" description="Low complexity" evidence="4">
    <location>
        <begin position="513"/>
        <end position="531"/>
    </location>
</feature>
<dbReference type="EMBL" id="JAACJP010000043">
    <property type="protein sequence ID" value="KAF5372350.1"/>
    <property type="molecule type" value="Genomic_DNA"/>
</dbReference>
<dbReference type="Pfam" id="PF10033">
    <property type="entry name" value="ATG13"/>
    <property type="match status" value="1"/>
</dbReference>
<feature type="compositionally biased region" description="Low complexity" evidence="4">
    <location>
        <begin position="561"/>
        <end position="571"/>
    </location>
</feature>
<evidence type="ECO:0000259" key="5">
    <source>
        <dbReference type="Pfam" id="PF10033"/>
    </source>
</evidence>
<feature type="compositionally biased region" description="Low complexity" evidence="4">
    <location>
        <begin position="9"/>
        <end position="24"/>
    </location>
</feature>
<feature type="compositionally biased region" description="Basic and acidic residues" evidence="4">
    <location>
        <begin position="760"/>
        <end position="773"/>
    </location>
</feature>
<feature type="compositionally biased region" description="Low complexity" evidence="4">
    <location>
        <begin position="387"/>
        <end position="403"/>
    </location>
</feature>
<dbReference type="GO" id="GO:0000423">
    <property type="term" value="P:mitophagy"/>
    <property type="evidence" value="ECO:0007669"/>
    <property type="project" value="TreeGrafter"/>
</dbReference>
<feature type="compositionally biased region" description="Gly residues" evidence="4">
    <location>
        <begin position="848"/>
        <end position="859"/>
    </location>
</feature>
<feature type="compositionally biased region" description="Basic and acidic residues" evidence="4">
    <location>
        <begin position="823"/>
        <end position="833"/>
    </location>
</feature>
<evidence type="ECO:0000256" key="3">
    <source>
        <dbReference type="RuleBase" id="RU361214"/>
    </source>
</evidence>
<evidence type="ECO:0000313" key="6">
    <source>
        <dbReference type="EMBL" id="KAF5372350.1"/>
    </source>
</evidence>
<comment type="caution">
    <text evidence="6">The sequence shown here is derived from an EMBL/GenBank/DDBJ whole genome shotgun (WGS) entry which is preliminary data.</text>
</comment>
<dbReference type="GO" id="GO:0034497">
    <property type="term" value="P:protein localization to phagophore assembly site"/>
    <property type="evidence" value="ECO:0007669"/>
    <property type="project" value="TreeGrafter"/>
</dbReference>
<dbReference type="GO" id="GO:0034727">
    <property type="term" value="P:piecemeal microautophagy of the nucleus"/>
    <property type="evidence" value="ECO:0007669"/>
    <property type="project" value="TreeGrafter"/>
</dbReference>
<dbReference type="AlphaFoldDB" id="A0A8H5LW97"/>
<sequence length="859" mass="92539">MSVPTGVTSRSSSSISPASSASMASSESQKADQIAFHFYTKLFYVVNHARTTNPLPAKLDKWFNLETPDSELFTKEEREPYKSISLALPPPPLEIQVLLTIPELTHNQVLVHISPDSSRVRMHPTPRYVLLESFVLDFIPAHAPADVPLPTIYKHGIPLFRSLFTLLRILPAWKLHKRLRRRVGGGPSLGITLKIRTGHDPDILSLTNSESKTYTFPPVPHPMGFLALSTTYLASPTFQLDELESLLSSRFLSLDRRPFTPTLVKNHLRSSSSSASVSPPRSPPRAIRTSTSTSSGTSGIPLPLPADRQGPATASSLPRSSLGSRPSQHQPRHSLSGVPTARQTSLALTPSHPSSSSGLGIASTPPSGLSFIRAQILRQEHQHDHLTTSSSSSLSPSNSLYTSNHSATAASQDPSPARRPQYPFPFKSNTVSASTGSSPSSVAGPTVPSSLSERVALYDRERVGSLPLNPEIALTHSQSQSQSSPARGVPLPLSHARQASLSRRSSLRDSPDDPAASTASHSASGSTSSSAPRKRYSSSFGHRYAPSPAPAPPGPSPGTQPPSSSSPSSAPFHTRPSPSSPLFPARPGPTRGRTDDEDISLFVQDIDKRKPLVGRARTPVSVPVSVRPAGNDDRAKERSAERGGGGSQSREREREREREGERELEQRPRPRLRLRHEDDDNDVDEHLVAPHPIPRPFPLSAMEQQASRQQERESEGGHQVQQAQSPPGGLMLTSEAEVDVRLRRMNEAFLRSLEGLGGGRGRDREGSQSRSRESGAASGTRSGSGSGSGSRFARAVRERERARSGSGSGGWSGEPQGVFVRQGSEEVIGRMELEGDGEGEQNMRRRSGGGTGSGGRYLF</sequence>
<feature type="compositionally biased region" description="Basic and acidic residues" evidence="4">
    <location>
        <begin position="649"/>
        <end position="668"/>
    </location>
</feature>
<organism evidence="6 7">
    <name type="scientific">Tricholomella constricta</name>
    <dbReference type="NCBI Taxonomy" id="117010"/>
    <lineage>
        <taxon>Eukaryota</taxon>
        <taxon>Fungi</taxon>
        <taxon>Dikarya</taxon>
        <taxon>Basidiomycota</taxon>
        <taxon>Agaricomycotina</taxon>
        <taxon>Agaricomycetes</taxon>
        <taxon>Agaricomycetidae</taxon>
        <taxon>Agaricales</taxon>
        <taxon>Tricholomatineae</taxon>
        <taxon>Lyophyllaceae</taxon>
        <taxon>Tricholomella</taxon>
    </lineage>
</organism>
<feature type="domain" description="Autophagy-related protein 13 N-terminal" evidence="5">
    <location>
        <begin position="37"/>
        <end position="238"/>
    </location>
</feature>
<keyword evidence="2 3" id="KW-0072">Autophagy</keyword>
<gene>
    <name evidence="6" type="ORF">D9615_009265</name>
</gene>
<feature type="region of interest" description="Disordered" evidence="4">
    <location>
        <begin position="475"/>
        <end position="737"/>
    </location>
</feature>
<dbReference type="GO" id="GO:0005829">
    <property type="term" value="C:cytosol"/>
    <property type="evidence" value="ECO:0007669"/>
    <property type="project" value="TreeGrafter"/>
</dbReference>
<dbReference type="GO" id="GO:0000407">
    <property type="term" value="C:phagophore assembly site"/>
    <property type="evidence" value="ECO:0007669"/>
    <property type="project" value="TreeGrafter"/>
</dbReference>
<dbReference type="InterPro" id="IPR040182">
    <property type="entry name" value="ATG13"/>
</dbReference>
<protein>
    <recommendedName>
        <fullName evidence="3">Autophagy-related protein 13</fullName>
    </recommendedName>
</protein>
<reference evidence="6 7" key="1">
    <citation type="journal article" date="2020" name="ISME J.">
        <title>Uncovering the hidden diversity of litter-decomposition mechanisms in mushroom-forming fungi.</title>
        <authorList>
            <person name="Floudas D."/>
            <person name="Bentzer J."/>
            <person name="Ahren D."/>
            <person name="Johansson T."/>
            <person name="Persson P."/>
            <person name="Tunlid A."/>
        </authorList>
    </citation>
    <scope>NUCLEOTIDE SEQUENCE [LARGE SCALE GENOMIC DNA]</scope>
    <source>
        <strain evidence="6 7">CBS 661.87</strain>
    </source>
</reference>
<feature type="compositionally biased region" description="Polar residues" evidence="4">
    <location>
        <begin position="475"/>
        <end position="485"/>
    </location>
</feature>
<feature type="region of interest" description="Disordered" evidence="4">
    <location>
        <begin position="382"/>
        <end position="449"/>
    </location>
</feature>
<evidence type="ECO:0000256" key="2">
    <source>
        <dbReference type="ARBA" id="ARBA00023006"/>
    </source>
</evidence>
<feature type="region of interest" description="Disordered" evidence="4">
    <location>
        <begin position="751"/>
        <end position="859"/>
    </location>
</feature>
<feature type="region of interest" description="Disordered" evidence="4">
    <location>
        <begin position="265"/>
        <end position="364"/>
    </location>
</feature>
<proteinExistence type="inferred from homology"/>